<reference evidence="3" key="2">
    <citation type="journal article" date="2023" name="BMC Genomics">
        <title>Pest status, molecular evolution, and epigenetic factors derived from the genome assembly of Frankliniella fusca, a thysanopteran phytovirus vector.</title>
        <authorList>
            <person name="Catto M.A."/>
            <person name="Labadie P.E."/>
            <person name="Jacobson A.L."/>
            <person name="Kennedy G.G."/>
            <person name="Srinivasan R."/>
            <person name="Hunt B.G."/>
        </authorList>
    </citation>
    <scope>NUCLEOTIDE SEQUENCE</scope>
    <source>
        <strain evidence="3">PL_HMW_Pooled</strain>
    </source>
</reference>
<dbReference type="InterPro" id="IPR036397">
    <property type="entry name" value="RNaseH_sf"/>
</dbReference>
<feature type="domain" description="Integrase catalytic" evidence="2">
    <location>
        <begin position="191"/>
        <end position="271"/>
    </location>
</feature>
<gene>
    <name evidence="3" type="ORF">KUF71_001013</name>
</gene>
<dbReference type="PANTHER" id="PTHR37984">
    <property type="entry name" value="PROTEIN CBG26694"/>
    <property type="match status" value="1"/>
</dbReference>
<dbReference type="GO" id="GO:0003964">
    <property type="term" value="F:RNA-directed DNA polymerase activity"/>
    <property type="evidence" value="ECO:0007669"/>
    <property type="project" value="UniProtKB-EC"/>
</dbReference>
<sequence length="271" mass="31526">MLALSFPADKFEKFIWGMPAITNNRLKKLKIKLMRFQLALEYLPGKLMTIADLLSRQTLQDPVEDEQEIIEYVREVTKYISLSSDFKMDLRRETGWPDEKQNVQIKAKQYWQVRHELFMEDNLIIKTDRIVIPESLRQEVLLKLHVAHLGIVKTKAKARQSVHWPEMSNGMSNMVQGCRACERHNAANHYDPLTPHDIPDWPYQKVGADILDWEGKPYLVVVDYLSKWIEVRKLPRKSSKSVNDSSLSIFTTYGIPETLFGDNNPLNSRVS</sequence>
<dbReference type="SUPFAM" id="SSF53098">
    <property type="entry name" value="Ribonuclease H-like"/>
    <property type="match status" value="1"/>
</dbReference>
<dbReference type="InterPro" id="IPR001584">
    <property type="entry name" value="Integrase_cat-core"/>
</dbReference>
<evidence type="ECO:0000259" key="2">
    <source>
        <dbReference type="PROSITE" id="PS50994"/>
    </source>
</evidence>
<name>A0AAE1LHH6_9NEOP</name>
<dbReference type="Proteomes" id="UP001219518">
    <property type="component" value="Unassembled WGS sequence"/>
</dbReference>
<dbReference type="PROSITE" id="PS50994">
    <property type="entry name" value="INTEGRASE"/>
    <property type="match status" value="1"/>
</dbReference>
<dbReference type="PANTHER" id="PTHR37984:SF9">
    <property type="entry name" value="INTEGRASE CATALYTIC DOMAIN-CONTAINING PROTEIN"/>
    <property type="match status" value="1"/>
</dbReference>
<organism evidence="3 4">
    <name type="scientific">Frankliniella fusca</name>
    <dbReference type="NCBI Taxonomy" id="407009"/>
    <lineage>
        <taxon>Eukaryota</taxon>
        <taxon>Metazoa</taxon>
        <taxon>Ecdysozoa</taxon>
        <taxon>Arthropoda</taxon>
        <taxon>Hexapoda</taxon>
        <taxon>Insecta</taxon>
        <taxon>Pterygota</taxon>
        <taxon>Neoptera</taxon>
        <taxon>Paraneoptera</taxon>
        <taxon>Thysanoptera</taxon>
        <taxon>Terebrantia</taxon>
        <taxon>Thripoidea</taxon>
        <taxon>Thripidae</taxon>
        <taxon>Frankliniella</taxon>
    </lineage>
</organism>
<evidence type="ECO:0000313" key="3">
    <source>
        <dbReference type="EMBL" id="KAK3918889.1"/>
    </source>
</evidence>
<dbReference type="EC" id="2.7.7.49" evidence="1"/>
<dbReference type="InterPro" id="IPR050951">
    <property type="entry name" value="Retrovirus_Pol_polyprotein"/>
</dbReference>
<dbReference type="InterPro" id="IPR041588">
    <property type="entry name" value="Integrase_H2C2"/>
</dbReference>
<dbReference type="FunFam" id="1.10.340.70:FF:000003">
    <property type="entry name" value="Protein CBG25708"/>
    <property type="match status" value="1"/>
</dbReference>
<dbReference type="Gene3D" id="1.10.340.70">
    <property type="match status" value="1"/>
</dbReference>
<dbReference type="GO" id="GO:0003676">
    <property type="term" value="F:nucleic acid binding"/>
    <property type="evidence" value="ECO:0007669"/>
    <property type="project" value="InterPro"/>
</dbReference>
<evidence type="ECO:0000256" key="1">
    <source>
        <dbReference type="ARBA" id="ARBA00012493"/>
    </source>
</evidence>
<accession>A0AAE1LHH6</accession>
<proteinExistence type="predicted"/>
<reference evidence="3" key="1">
    <citation type="submission" date="2021-07" db="EMBL/GenBank/DDBJ databases">
        <authorList>
            <person name="Catto M.A."/>
            <person name="Jacobson A."/>
            <person name="Kennedy G."/>
            <person name="Labadie P."/>
            <person name="Hunt B.G."/>
            <person name="Srinivasan R."/>
        </authorList>
    </citation>
    <scope>NUCLEOTIDE SEQUENCE</scope>
    <source>
        <strain evidence="3">PL_HMW_Pooled</strain>
        <tissue evidence="3">Head</tissue>
    </source>
</reference>
<dbReference type="InterPro" id="IPR012337">
    <property type="entry name" value="RNaseH-like_sf"/>
</dbReference>
<dbReference type="GO" id="GO:0015074">
    <property type="term" value="P:DNA integration"/>
    <property type="evidence" value="ECO:0007669"/>
    <property type="project" value="InterPro"/>
</dbReference>
<keyword evidence="4" id="KW-1185">Reference proteome</keyword>
<dbReference type="Pfam" id="PF17921">
    <property type="entry name" value="Integrase_H2C2"/>
    <property type="match status" value="1"/>
</dbReference>
<evidence type="ECO:0000313" key="4">
    <source>
        <dbReference type="Proteomes" id="UP001219518"/>
    </source>
</evidence>
<protein>
    <recommendedName>
        <fullName evidence="1">RNA-directed DNA polymerase</fullName>
        <ecNumber evidence="1">2.7.7.49</ecNumber>
    </recommendedName>
</protein>
<dbReference type="EMBL" id="JAHWGI010000968">
    <property type="protein sequence ID" value="KAK3918889.1"/>
    <property type="molecule type" value="Genomic_DNA"/>
</dbReference>
<comment type="caution">
    <text evidence="3">The sequence shown here is derived from an EMBL/GenBank/DDBJ whole genome shotgun (WGS) entry which is preliminary data.</text>
</comment>
<dbReference type="Gene3D" id="3.30.420.10">
    <property type="entry name" value="Ribonuclease H-like superfamily/Ribonuclease H"/>
    <property type="match status" value="1"/>
</dbReference>
<dbReference type="AlphaFoldDB" id="A0AAE1LHH6"/>